<dbReference type="PANTHER" id="PTHR18934">
    <property type="entry name" value="ATP-DEPENDENT RNA HELICASE"/>
    <property type="match status" value="1"/>
</dbReference>
<evidence type="ECO:0000313" key="8">
    <source>
        <dbReference type="EMBL" id="GAO50917.1"/>
    </source>
</evidence>
<dbReference type="STRING" id="698492.A0A0E9NM22"/>
<evidence type="ECO:0000256" key="5">
    <source>
        <dbReference type="SAM" id="MobiDB-lite"/>
    </source>
</evidence>
<dbReference type="InterPro" id="IPR001650">
    <property type="entry name" value="Helicase_C-like"/>
</dbReference>
<dbReference type="EC" id="3.6.4.13" evidence="1"/>
<dbReference type="InterPro" id="IPR048333">
    <property type="entry name" value="HA2_WH"/>
</dbReference>
<dbReference type="PROSITE" id="PS51194">
    <property type="entry name" value="HELICASE_CTER"/>
    <property type="match status" value="1"/>
</dbReference>
<dbReference type="Pfam" id="PF00270">
    <property type="entry name" value="DEAD"/>
    <property type="match status" value="1"/>
</dbReference>
<accession>A0A0E9NM22</accession>
<reference evidence="8 9" key="2">
    <citation type="journal article" date="2014" name="J. Gen. Appl. Microbiol.">
        <title>The early diverging ascomycetous budding yeast Saitoella complicata has three histone deacetylases belonging to the Clr6, Hos2, and Rpd3 lineages.</title>
        <authorList>
            <person name="Nishida H."/>
            <person name="Matsumoto T."/>
            <person name="Kondo S."/>
            <person name="Hamamoto M."/>
            <person name="Yoshikawa H."/>
        </authorList>
    </citation>
    <scope>NUCLEOTIDE SEQUENCE [LARGE SCALE GENOMIC DNA]</scope>
    <source>
        <strain evidence="8 9">NRRL Y-17804</strain>
    </source>
</reference>
<dbReference type="PROSITE" id="PS00690">
    <property type="entry name" value="DEAH_ATP_HELICASE"/>
    <property type="match status" value="1"/>
</dbReference>
<dbReference type="Pfam" id="PF04408">
    <property type="entry name" value="WHD_HA2"/>
    <property type="match status" value="1"/>
</dbReference>
<proteinExistence type="predicted"/>
<dbReference type="InterPro" id="IPR027417">
    <property type="entry name" value="P-loop_NTPase"/>
</dbReference>
<dbReference type="Gene3D" id="1.20.120.1080">
    <property type="match status" value="1"/>
</dbReference>
<dbReference type="InterPro" id="IPR007502">
    <property type="entry name" value="Helicase-assoc_dom"/>
</dbReference>
<dbReference type="EMBL" id="BACD03000038">
    <property type="protein sequence ID" value="GAO50917.1"/>
    <property type="molecule type" value="Genomic_DNA"/>
</dbReference>
<dbReference type="SUPFAM" id="SSF52540">
    <property type="entry name" value="P-loop containing nucleoside triphosphate hydrolases"/>
    <property type="match status" value="1"/>
</dbReference>
<keyword evidence="3" id="KW-0378">Hydrolase</keyword>
<dbReference type="Pfam" id="PF00271">
    <property type="entry name" value="Helicase_C"/>
    <property type="match status" value="1"/>
</dbReference>
<feature type="domain" description="Helicase ATP-binding" evidence="6">
    <location>
        <begin position="488"/>
        <end position="654"/>
    </location>
</feature>
<dbReference type="Gene3D" id="3.40.50.300">
    <property type="entry name" value="P-loop containing nucleotide triphosphate hydrolases"/>
    <property type="match status" value="2"/>
</dbReference>
<dbReference type="SMART" id="SM00847">
    <property type="entry name" value="HA2"/>
    <property type="match status" value="1"/>
</dbReference>
<dbReference type="Proteomes" id="UP000033140">
    <property type="component" value="Unassembled WGS sequence"/>
</dbReference>
<dbReference type="SMART" id="SM00487">
    <property type="entry name" value="DEXDc"/>
    <property type="match status" value="1"/>
</dbReference>
<evidence type="ECO:0000256" key="4">
    <source>
        <dbReference type="ARBA" id="ARBA00022840"/>
    </source>
</evidence>
<sequence>MRSFLQSTRHAIKRASHVPAPLTAGGVLIIQTAAFTSTPRPAWRKPKGLAANNKKPPPPKPKVTKATKVPLPDIVYSARYLEENYGALHNDLRWMANTKENAFQAVTLCKKTAPEFVSSIVPGKSRATIELSGPAGSEWQHMATLDEVLPCSKDEPRIRGLGHGQSKREAAANAYLHFIYQMQELDILKDYLQGGVNVVDPKNRDQNNDALLDVANFFARFDRVPKLETVKVDTREGKPWSCTLELPEQNIWVRAVAEKASKAQNDACIKFKRAAELWHARNDGDETFVVKDMSHPSADTAGDFLRFAYRQSGGAPSFDLQPSKVGVTATVKDSSGEVLGSAFHNKKQIATDLAQLYAAVYLKQKHPQYWSEFIVKLAEGNGEVLLPITPADMSITDEAWHAMQRTLQHARSLEARVQSLLDSSSQDPDIGLDGTRRRRTKLLPREQYASKSKFLLNRLQEFEKDPKYEELRRKKAELPMCQNKEDVTKIVRENSASVVIGATGSGKTTQLPQLVLDEYILKGRGAECNIICTQPRRIAATSVAERVAVERGETLGQSVGYRVRFKNVPATHGGSITYCTTGTLLTQLQFSADETLQGISHIMIDEVHERDIQIDFLLVVLKRITRARKAAGKDPIKIVLMSATIDPKLFCKYFGEDFESGECPSISIPGRTFPVTHHYLEELVPVLRKNYSQQAAPFLYDKKLDDWVQGELSNAQALNANASAVDNGQDSFLPVAKDTLTTSVDWNRRISTNVYGETVIERTGLDAYVPTGLIAGMVGHLCNTTPTGSILCFLPGLAEIVQVQKFLTDNPRVMRIDFKDESKYRVYLLHSEIPDAQEKVFEEVPPDVRKIILSTNVAETSITIPDVVYVLDSGKQREKQFDQMSRLTSLACNWVSKSNARQRAGRAGRVQNGHYYTLMSSGRYENMPTHPTPELLRVDLQELALDIKSLGLGDVKSVLDECIESPPSYAVKAALERLTFLQALDEDENMTPLGVMLSKLPVTPQIGKMVLLGTIFRCLDPMIVLAASEGNRNIFFKPVGTTSLQARAGKENICPGLASDHLVLVEAFRRVRQIILENGPAAARGWATANNIRFGTVMTVLRAADQINDVLVSAGLVPRQTWVEKKKSIVFGPEELNKNSRNNSLIRALIYAGLYPNVAMAVTDKLLRTQHENKAIIAMSSTNSFYKRENLTPGSVYCFSGKNRPEGGDKKQGPVLSDTTRISPLAAILFGGNISVSRAVIKIDDWLPFYLGSREARHLLADFSSGLDAFLMRTFDRIKPNGNVLGESDSPSRKQFEPTDVTGMLNADPSRDVWVDGLVNALEKADWSYDDLSYAGRSSRWGL</sequence>
<comment type="caution">
    <text evidence="8">The sequence shown here is derived from an EMBL/GenBank/DDBJ whole genome shotgun (WGS) entry which is preliminary data.</text>
</comment>
<keyword evidence="2" id="KW-0547">Nucleotide-binding</keyword>
<dbReference type="PROSITE" id="PS51192">
    <property type="entry name" value="HELICASE_ATP_BIND_1"/>
    <property type="match status" value="1"/>
</dbReference>
<dbReference type="PANTHER" id="PTHR18934:SF203">
    <property type="entry name" value="ATP-DEPENDENT RNA HELICASE A"/>
    <property type="match status" value="1"/>
</dbReference>
<dbReference type="GO" id="GO:0016787">
    <property type="term" value="F:hydrolase activity"/>
    <property type="evidence" value="ECO:0007669"/>
    <property type="project" value="UniProtKB-KW"/>
</dbReference>
<dbReference type="InterPro" id="IPR002464">
    <property type="entry name" value="DNA/RNA_helicase_DEAH_CS"/>
</dbReference>
<keyword evidence="4" id="KW-0067">ATP-binding</keyword>
<evidence type="ECO:0000256" key="2">
    <source>
        <dbReference type="ARBA" id="ARBA00022741"/>
    </source>
</evidence>
<evidence type="ECO:0000259" key="6">
    <source>
        <dbReference type="PROSITE" id="PS51192"/>
    </source>
</evidence>
<evidence type="ECO:0000313" key="9">
    <source>
        <dbReference type="Proteomes" id="UP000033140"/>
    </source>
</evidence>
<evidence type="ECO:0000256" key="1">
    <source>
        <dbReference type="ARBA" id="ARBA00012552"/>
    </source>
</evidence>
<evidence type="ECO:0000256" key="3">
    <source>
        <dbReference type="ARBA" id="ARBA00022801"/>
    </source>
</evidence>
<evidence type="ECO:0000259" key="7">
    <source>
        <dbReference type="PROSITE" id="PS51194"/>
    </source>
</evidence>
<name>A0A0E9NM22_SAICN</name>
<reference evidence="8 9" key="1">
    <citation type="journal article" date="2011" name="J. Gen. Appl. Microbiol.">
        <title>Draft genome sequencing of the enigmatic yeast Saitoella complicata.</title>
        <authorList>
            <person name="Nishida H."/>
            <person name="Hamamoto M."/>
            <person name="Sugiyama J."/>
        </authorList>
    </citation>
    <scope>NUCLEOTIDE SEQUENCE [LARGE SCALE GENOMIC DNA]</scope>
    <source>
        <strain evidence="8 9">NRRL Y-17804</strain>
    </source>
</reference>
<dbReference type="GO" id="GO:0005681">
    <property type="term" value="C:spliceosomal complex"/>
    <property type="evidence" value="ECO:0007669"/>
    <property type="project" value="UniProtKB-ARBA"/>
</dbReference>
<keyword evidence="9" id="KW-1185">Reference proteome</keyword>
<dbReference type="Pfam" id="PF21010">
    <property type="entry name" value="HA2_C"/>
    <property type="match status" value="1"/>
</dbReference>
<organism evidence="8 9">
    <name type="scientific">Saitoella complicata (strain BCRC 22490 / CBS 7301 / JCM 7358 / NBRC 10748 / NRRL Y-17804)</name>
    <dbReference type="NCBI Taxonomy" id="698492"/>
    <lineage>
        <taxon>Eukaryota</taxon>
        <taxon>Fungi</taxon>
        <taxon>Dikarya</taxon>
        <taxon>Ascomycota</taxon>
        <taxon>Taphrinomycotina</taxon>
        <taxon>Taphrinomycotina incertae sedis</taxon>
        <taxon>Saitoella</taxon>
    </lineage>
</organism>
<dbReference type="GO" id="GO:0005524">
    <property type="term" value="F:ATP binding"/>
    <property type="evidence" value="ECO:0007669"/>
    <property type="project" value="UniProtKB-KW"/>
</dbReference>
<dbReference type="OMA" id="MCKLVCR"/>
<dbReference type="CDD" id="cd17917">
    <property type="entry name" value="DEXHc_RHA-like"/>
    <property type="match status" value="1"/>
</dbReference>
<dbReference type="GO" id="GO:0003724">
    <property type="term" value="F:RNA helicase activity"/>
    <property type="evidence" value="ECO:0007669"/>
    <property type="project" value="UniProtKB-EC"/>
</dbReference>
<dbReference type="CDD" id="cd18791">
    <property type="entry name" value="SF2_C_RHA"/>
    <property type="match status" value="1"/>
</dbReference>
<reference evidence="8 9" key="3">
    <citation type="journal article" date="2015" name="Genome Announc.">
        <title>Draft Genome Sequence of the Archiascomycetous Yeast Saitoella complicata.</title>
        <authorList>
            <person name="Yamauchi K."/>
            <person name="Kondo S."/>
            <person name="Hamamoto M."/>
            <person name="Takahashi Y."/>
            <person name="Ogura Y."/>
            <person name="Hayashi T."/>
            <person name="Nishida H."/>
        </authorList>
    </citation>
    <scope>NUCLEOTIDE SEQUENCE [LARGE SCALE GENOMIC DNA]</scope>
    <source>
        <strain evidence="8 9">NRRL Y-17804</strain>
    </source>
</reference>
<dbReference type="GO" id="GO:0003723">
    <property type="term" value="F:RNA binding"/>
    <property type="evidence" value="ECO:0007669"/>
    <property type="project" value="TreeGrafter"/>
</dbReference>
<feature type="domain" description="Helicase C-terminal" evidence="7">
    <location>
        <begin position="777"/>
        <end position="951"/>
    </location>
</feature>
<dbReference type="InterPro" id="IPR014001">
    <property type="entry name" value="Helicase_ATP-bd"/>
</dbReference>
<feature type="region of interest" description="Disordered" evidence="5">
    <location>
        <begin position="39"/>
        <end position="66"/>
    </location>
</feature>
<protein>
    <recommendedName>
        <fullName evidence="1">RNA helicase</fullName>
        <ecNumber evidence="1">3.6.4.13</ecNumber>
    </recommendedName>
</protein>
<gene>
    <name evidence="8" type="ORF">G7K_5036-t1</name>
</gene>
<dbReference type="SMART" id="SM00490">
    <property type="entry name" value="HELICc"/>
    <property type="match status" value="1"/>
</dbReference>
<dbReference type="InterPro" id="IPR011545">
    <property type="entry name" value="DEAD/DEAH_box_helicase_dom"/>
</dbReference>